<keyword evidence="5" id="KW-0472">Membrane</keyword>
<evidence type="ECO:0000256" key="3">
    <source>
        <dbReference type="ARBA" id="ARBA00022729"/>
    </source>
</evidence>
<dbReference type="Ensembl" id="ENSEEET00000062958.1">
    <property type="protein sequence ID" value="ENSEEEP00000053532.1"/>
    <property type="gene ID" value="ENSEEEG00000025453.1"/>
</dbReference>
<evidence type="ECO:0000313" key="10">
    <source>
        <dbReference type="Proteomes" id="UP000314983"/>
    </source>
</evidence>
<reference evidence="9 10" key="1">
    <citation type="submission" date="2020-05" db="EMBL/GenBank/DDBJ databases">
        <title>Electrophorus electricus (electric eel) genome, fEleEle1, primary haplotype.</title>
        <authorList>
            <person name="Myers G."/>
            <person name="Meyer A."/>
            <person name="Fedrigo O."/>
            <person name="Formenti G."/>
            <person name="Rhie A."/>
            <person name="Tracey A."/>
            <person name="Sims Y."/>
            <person name="Jarvis E.D."/>
        </authorList>
    </citation>
    <scope>NUCLEOTIDE SEQUENCE [LARGE SCALE GENOMIC DNA]</scope>
</reference>
<dbReference type="GO" id="GO:0009617">
    <property type="term" value="P:response to bacterium"/>
    <property type="evidence" value="ECO:0007669"/>
    <property type="project" value="TreeGrafter"/>
</dbReference>
<dbReference type="PROSITE" id="PS50835">
    <property type="entry name" value="IG_LIKE"/>
    <property type="match status" value="1"/>
</dbReference>
<evidence type="ECO:0000259" key="8">
    <source>
        <dbReference type="PROSITE" id="PS50835"/>
    </source>
</evidence>
<dbReference type="PANTHER" id="PTHR19433:SF111">
    <property type="entry name" value="T CELL RECEPTOR ALPHA VARIABLE 4"/>
    <property type="match status" value="1"/>
</dbReference>
<evidence type="ECO:0000256" key="1">
    <source>
        <dbReference type="ARBA" id="ARBA00004236"/>
    </source>
</evidence>
<keyword evidence="3" id="KW-0732">Signal</keyword>
<evidence type="ECO:0000256" key="4">
    <source>
        <dbReference type="ARBA" id="ARBA00022859"/>
    </source>
</evidence>
<dbReference type="Proteomes" id="UP000314983">
    <property type="component" value="Chromosome 5"/>
</dbReference>
<keyword evidence="6" id="KW-1015">Disulfide bond</keyword>
<keyword evidence="7" id="KW-0325">Glycoprotein</keyword>
<dbReference type="InterPro" id="IPR003599">
    <property type="entry name" value="Ig_sub"/>
</dbReference>
<proteinExistence type="predicted"/>
<dbReference type="SUPFAM" id="SSF48726">
    <property type="entry name" value="Immunoglobulin"/>
    <property type="match status" value="1"/>
</dbReference>
<dbReference type="GO" id="GO:0002376">
    <property type="term" value="P:immune system process"/>
    <property type="evidence" value="ECO:0007669"/>
    <property type="project" value="UniProtKB-KW"/>
</dbReference>
<feature type="domain" description="Ig-like" evidence="8">
    <location>
        <begin position="22"/>
        <end position="133"/>
    </location>
</feature>
<evidence type="ECO:0000256" key="6">
    <source>
        <dbReference type="ARBA" id="ARBA00023157"/>
    </source>
</evidence>
<keyword evidence="10" id="KW-1185">Reference proteome</keyword>
<sequence length="189" mass="21350">MIHVYCLCFSFCAAFLITGLLPVTLGYVDTLKLVAESGDDVTLWCQHNLMELTYIYWFKHTNHSVPGCVACHLYIKYSELRPCSESSTFVNQSKRIVMTVNSQNISLTITAVNHIDSGLYYCGIQQNIDISFSSATYLQVTGDFQCKRIMLHYSLNYAALQFSDHKTQSVAGHGEVVDPRVVYSSVRHQ</sequence>
<reference evidence="9" key="2">
    <citation type="submission" date="2025-08" db="UniProtKB">
        <authorList>
            <consortium name="Ensembl"/>
        </authorList>
    </citation>
    <scope>IDENTIFICATION</scope>
</reference>
<keyword evidence="2" id="KW-1003">Cell membrane</keyword>
<keyword evidence="4" id="KW-0391">Immunity</keyword>
<dbReference type="Gene3D" id="2.60.40.10">
    <property type="entry name" value="Immunoglobulins"/>
    <property type="match status" value="1"/>
</dbReference>
<dbReference type="SMART" id="SM00409">
    <property type="entry name" value="IG"/>
    <property type="match status" value="1"/>
</dbReference>
<accession>A0AAY5EAN3</accession>
<dbReference type="InterPro" id="IPR036179">
    <property type="entry name" value="Ig-like_dom_sf"/>
</dbReference>
<evidence type="ECO:0000256" key="7">
    <source>
        <dbReference type="ARBA" id="ARBA00023180"/>
    </source>
</evidence>
<name>A0AAY5EAN3_ELEEL</name>
<dbReference type="InterPro" id="IPR052051">
    <property type="entry name" value="TCR_complex_component"/>
</dbReference>
<reference evidence="9" key="3">
    <citation type="submission" date="2025-09" db="UniProtKB">
        <authorList>
            <consortium name="Ensembl"/>
        </authorList>
    </citation>
    <scope>IDENTIFICATION</scope>
</reference>
<dbReference type="Pfam" id="PF07686">
    <property type="entry name" value="V-set"/>
    <property type="match status" value="1"/>
</dbReference>
<dbReference type="AlphaFoldDB" id="A0AAY5EAN3"/>
<dbReference type="InterPro" id="IPR007110">
    <property type="entry name" value="Ig-like_dom"/>
</dbReference>
<organism evidence="9 10">
    <name type="scientific">Electrophorus electricus</name>
    <name type="common">Electric eel</name>
    <name type="synonym">Gymnotus electricus</name>
    <dbReference type="NCBI Taxonomy" id="8005"/>
    <lineage>
        <taxon>Eukaryota</taxon>
        <taxon>Metazoa</taxon>
        <taxon>Chordata</taxon>
        <taxon>Craniata</taxon>
        <taxon>Vertebrata</taxon>
        <taxon>Euteleostomi</taxon>
        <taxon>Actinopterygii</taxon>
        <taxon>Neopterygii</taxon>
        <taxon>Teleostei</taxon>
        <taxon>Ostariophysi</taxon>
        <taxon>Gymnotiformes</taxon>
        <taxon>Gymnotoidei</taxon>
        <taxon>Gymnotidae</taxon>
        <taxon>Electrophorus</taxon>
    </lineage>
</organism>
<evidence type="ECO:0000256" key="5">
    <source>
        <dbReference type="ARBA" id="ARBA00023136"/>
    </source>
</evidence>
<dbReference type="InterPro" id="IPR013783">
    <property type="entry name" value="Ig-like_fold"/>
</dbReference>
<comment type="subcellular location">
    <subcellularLocation>
        <location evidence="1">Cell membrane</location>
    </subcellularLocation>
</comment>
<dbReference type="GO" id="GO:0005886">
    <property type="term" value="C:plasma membrane"/>
    <property type="evidence" value="ECO:0007669"/>
    <property type="project" value="UniProtKB-SubCell"/>
</dbReference>
<dbReference type="InterPro" id="IPR013106">
    <property type="entry name" value="Ig_V-set"/>
</dbReference>
<evidence type="ECO:0000256" key="2">
    <source>
        <dbReference type="ARBA" id="ARBA00022475"/>
    </source>
</evidence>
<protein>
    <recommendedName>
        <fullName evidence="8">Ig-like domain-containing protein</fullName>
    </recommendedName>
</protein>
<evidence type="ECO:0000313" key="9">
    <source>
        <dbReference type="Ensembl" id="ENSEEEP00000053532.1"/>
    </source>
</evidence>
<dbReference type="GeneTree" id="ENSGT00970000194015"/>
<dbReference type="PANTHER" id="PTHR19433">
    <property type="entry name" value="T-CELL RECEPTOR ALPHA CHAIN V REGION-RELATED"/>
    <property type="match status" value="1"/>
</dbReference>